<keyword evidence="3" id="KW-1185">Reference proteome</keyword>
<dbReference type="Pfam" id="PF08881">
    <property type="entry name" value="CVNH"/>
    <property type="match status" value="1"/>
</dbReference>
<evidence type="ECO:0000313" key="3">
    <source>
        <dbReference type="Proteomes" id="UP000638732"/>
    </source>
</evidence>
<dbReference type="AlphaFoldDB" id="A0A965ZFU2"/>
<dbReference type="EMBL" id="WWEO01000043">
    <property type="protein sequence ID" value="NCD70263.1"/>
    <property type="molecule type" value="Genomic_DNA"/>
</dbReference>
<organism evidence="2 3">
    <name type="scientific">Mucilaginibacter agri</name>
    <dbReference type="NCBI Taxonomy" id="2695265"/>
    <lineage>
        <taxon>Bacteria</taxon>
        <taxon>Pseudomonadati</taxon>
        <taxon>Bacteroidota</taxon>
        <taxon>Sphingobacteriia</taxon>
        <taxon>Sphingobacteriales</taxon>
        <taxon>Sphingobacteriaceae</taxon>
        <taxon>Mucilaginibacter</taxon>
    </lineage>
</organism>
<accession>A0A965ZFU2</accession>
<dbReference type="InterPro" id="IPR036673">
    <property type="entry name" value="Cyanovirin-N_sf"/>
</dbReference>
<reference evidence="2" key="2">
    <citation type="submission" date="2020-10" db="EMBL/GenBank/DDBJ databases">
        <title>Mucilaginibacter sp. nov., isolated from soil.</title>
        <authorList>
            <person name="Jeon C.O."/>
        </authorList>
    </citation>
    <scope>NUCLEOTIDE SEQUENCE</scope>
    <source>
        <strain evidence="2">R11</strain>
    </source>
</reference>
<gene>
    <name evidence="2" type="ORF">GSY63_12925</name>
</gene>
<proteinExistence type="predicted"/>
<feature type="domain" description="Cyanovirin-N" evidence="1">
    <location>
        <begin position="267"/>
        <end position="376"/>
    </location>
</feature>
<sequence>MEPTPLNQESIQNALDQLRNWFPEQASAIKKYNDELVDNILKDTEPDPNSPLGKIAELPVSEVSIESAPANKMAATVQALKLPGKIVSDSTDDELFSFSTGFTPCEFAVGKAMVSAGFFVLSMVGINGSAHERVVYSFLQEFRPVADKFMRLFNSFDAAVGFYEKAKVFFKIAGGLYKASCLKMLIKTWAEEANWFDWASTAAIAIAQFTVWFATEGIAFIAEVALLLASAGFLIADIVKAVNVCTADECTPAKAPVENFTPAGSFINSADNVLVTLFAQCKNKAGVYVDSTLNITNIATIKQVDNADGKLVFAPATGSKATTFTPNGSYRSSSQNIKVTLSAACKNMQGNTVNSVLDITDLALSKEIANANGQLKVEGQ</sequence>
<dbReference type="SUPFAM" id="SSF51322">
    <property type="entry name" value="Cyanovirin-N"/>
    <property type="match status" value="1"/>
</dbReference>
<evidence type="ECO:0000313" key="2">
    <source>
        <dbReference type="EMBL" id="NCD70263.1"/>
    </source>
</evidence>
<dbReference type="InterPro" id="IPR011058">
    <property type="entry name" value="Cyanovirin-N"/>
</dbReference>
<protein>
    <recommendedName>
        <fullName evidence="1">Cyanovirin-N domain-containing protein</fullName>
    </recommendedName>
</protein>
<name>A0A965ZFU2_9SPHI</name>
<dbReference type="RefSeq" id="WP_166586253.1">
    <property type="nucleotide sequence ID" value="NZ_WWEO01000043.1"/>
</dbReference>
<evidence type="ECO:0000259" key="1">
    <source>
        <dbReference type="Pfam" id="PF08881"/>
    </source>
</evidence>
<comment type="caution">
    <text evidence="2">The sequence shown here is derived from an EMBL/GenBank/DDBJ whole genome shotgun (WGS) entry which is preliminary data.</text>
</comment>
<dbReference type="Proteomes" id="UP000638732">
    <property type="component" value="Unassembled WGS sequence"/>
</dbReference>
<reference evidence="2" key="1">
    <citation type="submission" date="2020-01" db="EMBL/GenBank/DDBJ databases">
        <authorList>
            <person name="Seo Y.L."/>
        </authorList>
    </citation>
    <scope>NUCLEOTIDE SEQUENCE</scope>
    <source>
        <strain evidence="2">R11</strain>
    </source>
</reference>
<dbReference type="Gene3D" id="2.30.60.10">
    <property type="entry name" value="Cyanovirin-N"/>
    <property type="match status" value="1"/>
</dbReference>